<dbReference type="SMART" id="SM01209">
    <property type="entry name" value="GARS_A"/>
    <property type="match status" value="1"/>
</dbReference>
<organism evidence="14 15">
    <name type="scientific">Aedoeadaptatus nemausensis</name>
    <dbReference type="NCBI Taxonomy" id="2582829"/>
    <lineage>
        <taxon>Bacteria</taxon>
        <taxon>Bacillati</taxon>
        <taxon>Bacillota</taxon>
        <taxon>Tissierellia</taxon>
        <taxon>Tissierellales</taxon>
        <taxon>Peptoniphilaceae</taxon>
        <taxon>Aedoeadaptatus</taxon>
    </lineage>
</organism>
<dbReference type="CDD" id="cd02203">
    <property type="entry name" value="PurL_repeat1"/>
    <property type="match status" value="1"/>
</dbReference>
<dbReference type="InterPro" id="IPR000115">
    <property type="entry name" value="PRibGlycinamide_synth"/>
</dbReference>
<evidence type="ECO:0000256" key="4">
    <source>
        <dbReference type="ARBA" id="ARBA00013255"/>
    </source>
</evidence>
<dbReference type="PANTHER" id="PTHR10099">
    <property type="entry name" value="PHOSPHORIBOSYLFORMYLGLYCINAMIDINE SYNTHASE"/>
    <property type="match status" value="1"/>
</dbReference>
<dbReference type="InterPro" id="IPR013815">
    <property type="entry name" value="ATP_grasp_subdomain_1"/>
</dbReference>
<evidence type="ECO:0000256" key="12">
    <source>
        <dbReference type="PROSITE-ProRule" id="PRU00409"/>
    </source>
</evidence>
<evidence type="ECO:0000256" key="8">
    <source>
        <dbReference type="ARBA" id="ARBA00022755"/>
    </source>
</evidence>
<dbReference type="SUPFAM" id="SSF56059">
    <property type="entry name" value="Glutathione synthetase ATP-binding domain-like"/>
    <property type="match status" value="1"/>
</dbReference>
<evidence type="ECO:0000256" key="2">
    <source>
        <dbReference type="ARBA" id="ARBA00001946"/>
    </source>
</evidence>
<dbReference type="PROSITE" id="PS00184">
    <property type="entry name" value="GARS"/>
    <property type="match status" value="1"/>
</dbReference>
<dbReference type="Pfam" id="PF01071">
    <property type="entry name" value="GARS_A"/>
    <property type="match status" value="1"/>
</dbReference>
<dbReference type="Gene3D" id="3.30.470.20">
    <property type="entry name" value="ATP-grasp fold, B domain"/>
    <property type="match status" value="1"/>
</dbReference>
<evidence type="ECO:0000256" key="7">
    <source>
        <dbReference type="ARBA" id="ARBA00022741"/>
    </source>
</evidence>
<dbReference type="RefSeq" id="WP_180499885.1">
    <property type="nucleotide sequence ID" value="NZ_CAIJCS010000019.1"/>
</dbReference>
<comment type="cofactor">
    <cofactor evidence="2">
        <name>Mg(2+)</name>
        <dbReference type="ChEBI" id="CHEBI:18420"/>
    </cofactor>
</comment>
<dbReference type="GO" id="GO:0009113">
    <property type="term" value="P:purine nucleobase biosynthetic process"/>
    <property type="evidence" value="ECO:0007669"/>
    <property type="project" value="InterPro"/>
</dbReference>
<dbReference type="Gene3D" id="3.40.50.880">
    <property type="match status" value="1"/>
</dbReference>
<dbReference type="Gene3D" id="3.90.650.10">
    <property type="entry name" value="PurM-like C-terminal domain"/>
    <property type="match status" value="1"/>
</dbReference>
<dbReference type="EMBL" id="CAIJCS010000019">
    <property type="protein sequence ID" value="CAC9931535.1"/>
    <property type="molecule type" value="Genomic_DNA"/>
</dbReference>
<dbReference type="InterPro" id="IPR020561">
    <property type="entry name" value="PRibGlycinamid_synth_ATP-grasp"/>
</dbReference>
<dbReference type="Pfam" id="PF02769">
    <property type="entry name" value="AIRS_C"/>
    <property type="match status" value="1"/>
</dbReference>
<dbReference type="HAMAP" id="MF_00138">
    <property type="entry name" value="GARS"/>
    <property type="match status" value="1"/>
</dbReference>
<dbReference type="InterPro" id="IPR011761">
    <property type="entry name" value="ATP-grasp"/>
</dbReference>
<dbReference type="PROSITE" id="PS50975">
    <property type="entry name" value="ATP_GRASP"/>
    <property type="match status" value="1"/>
</dbReference>
<sequence>MKVLIVGGGGREHAIGASIAQNKKVEKIYFAPGNGGTDTIGENIAISAEDIRGLLKFAKDMEIDFTVVGPEAPLVDGIVDAFEEEGLLIFGPNQKAAELEGSKAATKAFCSRHNIPTAEYTESEDRDTIRQVAVNMLEEKGVCVLKADGLAAGKGVAIVYDESAVDAFLNDVFVDKKFEGDRVVVEEFLEGFEMSLLAFCDGKTIKPLSTAKDHKSIYEGGRGPNTGGMGTYAPNVEALPLLDSIDEALVKPFLKGLQEDDVDYRGLIFMGIMIGDDGPQILEYNCRFGDPETQSVLERLDGDLLDIMMATAKGELSSVEVKENDKKVVSLTLASGGYPASSEKGVPIAIPDDLGDVKVFHAGTAKKDGQLVTAGGRVLTVTAVADDFETAMEKAYDAADKIEFENKQIRRDIGPKLSRVYVGRKAGFNNGELALKDSLKEELGIALDDVKIYARYDLEGLTKDEVERLAKEVLAEAPSDMVYVDEDAFKLQGEMDRGLVVEYQPGQYDQRNAGVMDTATAMFGHTHLTSKTATVYDFRGDLEEKDYEDIIGHLVNPVDQKIGSLFGVPTTLREESPQNLENPVVEGFKDWSEEELKEHFEAMGLAMSIEDFAFIQEHFKSIGRDINETELAILDTYWSDHCRHTTFNTALDIDFDEKVSPVIKEAFDRYMKTREHLNRKKPVSLMDMGTLVAKYLKKEGIKTNIEESEEINACSIHIELEAEDLKTGEKEAIPYLLMFKNETHNHPTEVEPYGGASTCLGGCIRDPLSGRAYVYQALRLTGSGDPTMPVEDTWESKLPQKKITTEAADGYASYGNQIGIPAGLVEELYHPGYMAKRMEIGAVVGAVATENVWRGTPEPGDIILLMGGRTGRDGVGGATGSSKEHTAASLTTASAEVQKGNAPQERKLLRLFRKPDIASKIKRCNDFGAGGVSVAIGELADGVKIHLDKVPLKYDGLSPKEIAISESQERMAVVIQKKDLDLFRAMSDEENLEMTVVAEVTEEPAMRMYYGDRLIVDLDRAFIETAGVDRSQNVEVEGDAMSHYLHRYNDYTTKDILKRMADLDVVSQKNLIEKFDNSVGRGTVLMPLGGKYQLTPTQAMAGLIPVENKRSDTASVMSFGANPEFLSENQYLGAYYAVVESVAKLVATGADIRDMYFTFQEYFEKLGEDPKRWQKPLKALLGAFDASMDFEVPPIGGKDSMSGTFRDKDVPPTLVSFAIAPMKSKDVVSNVFQKAGNKLGILKATRLDNGKIDIEAFKAMADTLRGEMEKGNVLSAAAVTRYGTLPGMIISALGNDLGFDVQLDDFYNALYGDIIVEYKEAFDGVDEIGELKEKDYTVNGESLDQKAIFKAYRHGLESVFPSEKEQKGEDIRKIQKGSDRIEEREAKDDCRVLIACFPGTNSEYDTSDVFTKAGADTEVFVFRNQTAEETVRSIETLAAKVKEADIFAIPGGFSFSDEPDGSAKFIATILRTDAMKEAMDVLVKEKKGLVLGICNGFQALIKSGYLPFGEGRAQEEDSPTLTFNDNSRHVARIVETEVATNDSPWLMYLNPGDRYMVPVSHGEGRLVCSKEQAEELVKNNQIAFTYVDNPNGSFFNIEGLVSADGHILGKMGHIERVEDDLYKNIPDVHVMPVIQAGVDYIKGKKRS</sequence>
<comment type="caution">
    <text evidence="14">The sequence shown here is derived from an EMBL/GenBank/DDBJ whole genome shotgun (WGS) entry which is preliminary data.</text>
</comment>
<dbReference type="SMART" id="SM01211">
    <property type="entry name" value="GATase_5"/>
    <property type="match status" value="1"/>
</dbReference>
<dbReference type="InterPro" id="IPR020559">
    <property type="entry name" value="PRibGlycinamide_synth_CS"/>
</dbReference>
<keyword evidence="10" id="KW-0460">Magnesium</keyword>
<dbReference type="InterPro" id="IPR020562">
    <property type="entry name" value="PRibGlycinamide_synth_N"/>
</dbReference>
<dbReference type="InterPro" id="IPR016185">
    <property type="entry name" value="PreATP-grasp_dom_sf"/>
</dbReference>
<dbReference type="SUPFAM" id="SSF52317">
    <property type="entry name" value="Class I glutamine amidotransferase-like"/>
    <property type="match status" value="1"/>
</dbReference>
<accession>A0A6V6Y3S2</accession>
<dbReference type="Gene3D" id="3.30.1330.10">
    <property type="entry name" value="PurM-like, N-terminal domain"/>
    <property type="match status" value="2"/>
</dbReference>
<comment type="similarity">
    <text evidence="11">Belongs to the GARS family.</text>
</comment>
<evidence type="ECO:0000256" key="9">
    <source>
        <dbReference type="ARBA" id="ARBA00022840"/>
    </source>
</evidence>
<dbReference type="SMART" id="SM01210">
    <property type="entry name" value="GARS_C"/>
    <property type="match status" value="1"/>
</dbReference>
<evidence type="ECO:0000313" key="15">
    <source>
        <dbReference type="Proteomes" id="UP000586454"/>
    </source>
</evidence>
<comment type="pathway">
    <text evidence="3 11">Purine metabolism; IMP biosynthesis via de novo pathway; N(1)-(5-phospho-D-ribosyl)glycinamide from 5-phospho-alpha-D-ribose 1-diphosphate: step 2/2.</text>
</comment>
<dbReference type="InterPro" id="IPR037123">
    <property type="entry name" value="PRibGlycinamide_synth_C_sf"/>
</dbReference>
<evidence type="ECO:0000256" key="3">
    <source>
        <dbReference type="ARBA" id="ARBA00005174"/>
    </source>
</evidence>
<proteinExistence type="inferred from homology"/>
<dbReference type="PROSITE" id="PS51273">
    <property type="entry name" value="GATASE_TYPE_1"/>
    <property type="match status" value="1"/>
</dbReference>
<protein>
    <recommendedName>
        <fullName evidence="4 11">Phosphoribosylamine--glycine ligase</fullName>
        <ecNumber evidence="4 11">6.3.4.13</ecNumber>
    </recommendedName>
    <alternativeName>
        <fullName evidence="11">GARS</fullName>
    </alternativeName>
    <alternativeName>
        <fullName evidence="11">Glycinamide ribonucleotide synthetase</fullName>
    </alternativeName>
    <alternativeName>
        <fullName evidence="11">Phosphoribosylglycinamide synthetase</fullName>
    </alternativeName>
</protein>
<dbReference type="SUPFAM" id="SSF51246">
    <property type="entry name" value="Rudiment single hybrid motif"/>
    <property type="match status" value="1"/>
</dbReference>
<dbReference type="SUPFAM" id="SSF56042">
    <property type="entry name" value="PurM C-terminal domain-like"/>
    <property type="match status" value="1"/>
</dbReference>
<gene>
    <name evidence="11" type="primary">purD</name>
    <name evidence="14" type="ORF">PEPNEM18_01002</name>
</gene>
<dbReference type="SUPFAM" id="SSF52440">
    <property type="entry name" value="PreATP-grasp domain"/>
    <property type="match status" value="1"/>
</dbReference>
<keyword evidence="15" id="KW-1185">Reference proteome</keyword>
<dbReference type="InterPro" id="IPR010918">
    <property type="entry name" value="PurM-like_C_dom"/>
</dbReference>
<dbReference type="SUPFAM" id="SSF55326">
    <property type="entry name" value="PurM N-terminal domain-like"/>
    <property type="match status" value="2"/>
</dbReference>
<evidence type="ECO:0000256" key="6">
    <source>
        <dbReference type="ARBA" id="ARBA00022723"/>
    </source>
</evidence>
<comment type="catalytic activity">
    <reaction evidence="11">
        <text>5-phospho-beta-D-ribosylamine + glycine + ATP = N(1)-(5-phospho-beta-D-ribosyl)glycinamide + ADP + phosphate + H(+)</text>
        <dbReference type="Rhea" id="RHEA:17453"/>
        <dbReference type="ChEBI" id="CHEBI:15378"/>
        <dbReference type="ChEBI" id="CHEBI:30616"/>
        <dbReference type="ChEBI" id="CHEBI:43474"/>
        <dbReference type="ChEBI" id="CHEBI:57305"/>
        <dbReference type="ChEBI" id="CHEBI:58681"/>
        <dbReference type="ChEBI" id="CHEBI:143788"/>
        <dbReference type="ChEBI" id="CHEBI:456216"/>
        <dbReference type="EC" id="6.3.4.13"/>
    </reaction>
</comment>
<dbReference type="GO" id="GO:0004637">
    <property type="term" value="F:phosphoribosylamine-glycine ligase activity"/>
    <property type="evidence" value="ECO:0007669"/>
    <property type="project" value="UniProtKB-UniRule"/>
</dbReference>
<evidence type="ECO:0000256" key="11">
    <source>
        <dbReference type="HAMAP-Rule" id="MF_00138"/>
    </source>
</evidence>
<dbReference type="InterPro" id="IPR029062">
    <property type="entry name" value="Class_I_gatase-like"/>
</dbReference>
<dbReference type="InterPro" id="IPR011054">
    <property type="entry name" value="Rudment_hybrid_motif"/>
</dbReference>
<keyword evidence="8 11" id="KW-0658">Purine biosynthesis</keyword>
<dbReference type="Proteomes" id="UP000586454">
    <property type="component" value="Unassembled WGS sequence"/>
</dbReference>
<dbReference type="GO" id="GO:0005524">
    <property type="term" value="F:ATP binding"/>
    <property type="evidence" value="ECO:0007669"/>
    <property type="project" value="UniProtKB-UniRule"/>
</dbReference>
<dbReference type="InterPro" id="IPR036921">
    <property type="entry name" value="PurM-like_N_sf"/>
</dbReference>
<comment type="cofactor">
    <cofactor evidence="1">
        <name>Mn(2+)</name>
        <dbReference type="ChEBI" id="CHEBI:29035"/>
    </cofactor>
</comment>
<keyword evidence="7 12" id="KW-0547">Nucleotide-binding</keyword>
<keyword evidence="9 12" id="KW-0067">ATP-binding</keyword>
<dbReference type="Pfam" id="PF13507">
    <property type="entry name" value="GATase_5"/>
    <property type="match status" value="1"/>
</dbReference>
<reference evidence="14 15" key="1">
    <citation type="submission" date="2020-06" db="EMBL/GenBank/DDBJ databases">
        <authorList>
            <person name="Criscuolo A."/>
        </authorList>
    </citation>
    <scope>NUCLEOTIDE SEQUENCE [LARGE SCALE GENOMIC DNA]</scope>
    <source>
        <strain evidence="14">1804121828</strain>
    </source>
</reference>
<dbReference type="InterPro" id="IPR036676">
    <property type="entry name" value="PurM-like_C_sf"/>
</dbReference>
<name>A0A6V6Y3S2_9FIRM</name>
<dbReference type="InterPro" id="IPR041609">
    <property type="entry name" value="PurL_linker"/>
</dbReference>
<dbReference type="Gene3D" id="3.40.50.20">
    <property type="match status" value="1"/>
</dbReference>
<dbReference type="UniPathway" id="UPA00074">
    <property type="reaction ID" value="UER00125"/>
</dbReference>
<dbReference type="PANTHER" id="PTHR10099:SF1">
    <property type="entry name" value="PHOSPHORIBOSYLFORMYLGLYCINAMIDINE SYNTHASE"/>
    <property type="match status" value="1"/>
</dbReference>
<evidence type="ECO:0000313" key="14">
    <source>
        <dbReference type="EMBL" id="CAC9931535.1"/>
    </source>
</evidence>
<dbReference type="GO" id="GO:0046872">
    <property type="term" value="F:metal ion binding"/>
    <property type="evidence" value="ECO:0007669"/>
    <property type="project" value="UniProtKB-KW"/>
</dbReference>
<dbReference type="Pfam" id="PF02844">
    <property type="entry name" value="GARS_N"/>
    <property type="match status" value="1"/>
</dbReference>
<evidence type="ECO:0000256" key="5">
    <source>
        <dbReference type="ARBA" id="ARBA00022598"/>
    </source>
</evidence>
<dbReference type="Gene3D" id="3.30.1490.20">
    <property type="entry name" value="ATP-grasp fold, A domain"/>
    <property type="match status" value="1"/>
</dbReference>
<dbReference type="Gene3D" id="3.90.600.10">
    <property type="entry name" value="Phosphoribosylglycinamide synthetase, C-terminal domain"/>
    <property type="match status" value="1"/>
</dbReference>
<evidence type="ECO:0000256" key="1">
    <source>
        <dbReference type="ARBA" id="ARBA00001936"/>
    </source>
</evidence>
<keyword evidence="5 11" id="KW-0436">Ligase</keyword>
<dbReference type="Pfam" id="PF02843">
    <property type="entry name" value="GARS_C"/>
    <property type="match status" value="1"/>
</dbReference>
<dbReference type="GO" id="GO:0004642">
    <property type="term" value="F:phosphoribosylformylglycinamidine synthase activity"/>
    <property type="evidence" value="ECO:0007669"/>
    <property type="project" value="TreeGrafter"/>
</dbReference>
<dbReference type="InterPro" id="IPR020560">
    <property type="entry name" value="PRibGlycinamide_synth_C-dom"/>
</dbReference>
<dbReference type="GO" id="GO:0006189">
    <property type="term" value="P:'de novo' IMP biosynthetic process"/>
    <property type="evidence" value="ECO:0007669"/>
    <property type="project" value="UniProtKB-UniRule"/>
</dbReference>
<feature type="domain" description="ATP-grasp" evidence="13">
    <location>
        <begin position="107"/>
        <end position="313"/>
    </location>
</feature>
<dbReference type="InterPro" id="IPR010141">
    <property type="entry name" value="FGAM_synthase"/>
</dbReference>
<dbReference type="EC" id="6.3.4.13" evidence="4 11"/>
<dbReference type="CDD" id="cd02204">
    <property type="entry name" value="PurL_repeat2"/>
    <property type="match status" value="1"/>
</dbReference>
<dbReference type="NCBIfam" id="TIGR00877">
    <property type="entry name" value="purD"/>
    <property type="match status" value="1"/>
</dbReference>
<keyword evidence="6" id="KW-0479">Metal-binding</keyword>
<dbReference type="NCBIfam" id="TIGR01857">
    <property type="entry name" value="FGAM-synthase"/>
    <property type="match status" value="1"/>
</dbReference>
<dbReference type="Pfam" id="PF18072">
    <property type="entry name" value="FGAR-AT_linker"/>
    <property type="match status" value="1"/>
</dbReference>
<evidence type="ECO:0000259" key="13">
    <source>
        <dbReference type="PROSITE" id="PS50975"/>
    </source>
</evidence>
<evidence type="ECO:0000256" key="10">
    <source>
        <dbReference type="ARBA" id="ARBA00022842"/>
    </source>
</evidence>
<dbReference type="GO" id="GO:0005737">
    <property type="term" value="C:cytoplasm"/>
    <property type="evidence" value="ECO:0007669"/>
    <property type="project" value="TreeGrafter"/>
</dbReference>